<dbReference type="PANTHER" id="PTHR11481:SF62">
    <property type="entry name" value="FC RECEPTOR-LIKE PROTEIN 6"/>
    <property type="match status" value="1"/>
</dbReference>
<dbReference type="InterPro" id="IPR013783">
    <property type="entry name" value="Ig-like_fold"/>
</dbReference>
<evidence type="ECO:0000259" key="11">
    <source>
        <dbReference type="PROSITE" id="PS50835"/>
    </source>
</evidence>
<dbReference type="InterPro" id="IPR007110">
    <property type="entry name" value="Ig-like_dom"/>
</dbReference>
<dbReference type="Pfam" id="PF13895">
    <property type="entry name" value="Ig_2"/>
    <property type="match status" value="2"/>
</dbReference>
<dbReference type="RefSeq" id="XP_025716470.1">
    <property type="nucleotide sequence ID" value="XM_025860685.1"/>
</dbReference>
<dbReference type="InterPro" id="IPR050488">
    <property type="entry name" value="Ig_Fc_receptor"/>
</dbReference>
<keyword evidence="7" id="KW-0325">Glycoprotein</keyword>
<dbReference type="InterPro" id="IPR003598">
    <property type="entry name" value="Ig_sub2"/>
</dbReference>
<dbReference type="InterPro" id="IPR003599">
    <property type="entry name" value="Ig_sub"/>
</dbReference>
<keyword evidence="12" id="KW-1185">Reference proteome</keyword>
<feature type="transmembrane region" description="Helical" evidence="9">
    <location>
        <begin position="318"/>
        <end position="341"/>
    </location>
</feature>
<dbReference type="InterPro" id="IPR036179">
    <property type="entry name" value="Ig-like_dom_sf"/>
</dbReference>
<evidence type="ECO:0000256" key="1">
    <source>
        <dbReference type="ARBA" id="ARBA00004236"/>
    </source>
</evidence>
<dbReference type="GO" id="GO:0006955">
    <property type="term" value="P:immune response"/>
    <property type="evidence" value="ECO:0007669"/>
    <property type="project" value="TreeGrafter"/>
</dbReference>
<dbReference type="FunFam" id="2.60.40.10:FF:000357">
    <property type="entry name" value="Fc receptor like 1"/>
    <property type="match status" value="1"/>
</dbReference>
<dbReference type="Gene3D" id="2.60.40.10">
    <property type="entry name" value="Immunoglobulins"/>
    <property type="match status" value="3"/>
</dbReference>
<gene>
    <name evidence="13" type="primary">FCRL6</name>
</gene>
<dbReference type="PANTHER" id="PTHR11481">
    <property type="entry name" value="IMMUNOGLOBULIN FC RECEPTOR"/>
    <property type="match status" value="1"/>
</dbReference>
<keyword evidence="8" id="KW-0393">Immunoglobulin domain</keyword>
<keyword evidence="3 10" id="KW-0732">Signal</keyword>
<evidence type="ECO:0000256" key="5">
    <source>
        <dbReference type="ARBA" id="ARBA00023136"/>
    </source>
</evidence>
<evidence type="ECO:0000256" key="6">
    <source>
        <dbReference type="ARBA" id="ARBA00023157"/>
    </source>
</evidence>
<dbReference type="GO" id="GO:0009897">
    <property type="term" value="C:external side of plasma membrane"/>
    <property type="evidence" value="ECO:0007669"/>
    <property type="project" value="TreeGrafter"/>
</dbReference>
<sequence length="471" mass="51933">MSLLCARPGPMLLCRIVLFFVPCVGQSGWLYLRTLPDPVCEGDILILQCQGWKNTALSQVQFYKDRKLLRNPKAKWILHMGTATLESSGQYSCTGKVTFTLHLGTQRSKMTMVQVQELFPPPVLSAVPSPELREGSPLTLRCQTELHPQRSASRLLFSFHKDGRTLQNWGPHSELCLPEAREGASGLYWCQATPEGSRVQKQSPHLEVRVQAPVSQPLLTLRPRSTGLAVGNVVELLCETQNGSPPILYSFYLDEKILGNHSVPHGGAASFPFTVMSEQDAGSYSCQAENNVSKETSEPRTLSLDGLWGLPTLTSSPWFVPCLSVSLLGVLVIATALVAYFRPWRKTGPIPTQNLPPAPGGEQHPLYGNVTWPNENEEDDIYSSMIIVPKKSEAGPAESASGTWVSWTPALPSPSVLHLPPHPDLTLPQDTSVIYTEVKHSKLGEVPAREPNTRSRTHRVALGNFEEVLYY</sequence>
<feature type="domain" description="Ig-like" evidence="11">
    <location>
        <begin position="217"/>
        <end position="303"/>
    </location>
</feature>
<reference evidence="13" key="2">
    <citation type="submission" date="2025-08" db="UniProtKB">
        <authorList>
            <consortium name="RefSeq"/>
        </authorList>
    </citation>
    <scope>IDENTIFICATION</scope>
    <source>
        <tissue evidence="13">Blood</tissue>
    </source>
</reference>
<dbReference type="CTD" id="343413"/>
<dbReference type="Pfam" id="PF17736">
    <property type="entry name" value="Ig_C17orf99"/>
    <property type="match status" value="1"/>
</dbReference>
<keyword evidence="4" id="KW-0677">Repeat</keyword>
<evidence type="ECO:0000256" key="7">
    <source>
        <dbReference type="ARBA" id="ARBA00023180"/>
    </source>
</evidence>
<name>A0A3Q7N8Q2_CALUR</name>
<dbReference type="SMART" id="SM00408">
    <property type="entry name" value="IGc2"/>
    <property type="match status" value="3"/>
</dbReference>
<evidence type="ECO:0000313" key="12">
    <source>
        <dbReference type="Proteomes" id="UP000286641"/>
    </source>
</evidence>
<evidence type="ECO:0000256" key="4">
    <source>
        <dbReference type="ARBA" id="ARBA00022737"/>
    </source>
</evidence>
<organism evidence="12 13">
    <name type="scientific">Callorhinus ursinus</name>
    <name type="common">Northern fur seal</name>
    <dbReference type="NCBI Taxonomy" id="34884"/>
    <lineage>
        <taxon>Eukaryota</taxon>
        <taxon>Metazoa</taxon>
        <taxon>Chordata</taxon>
        <taxon>Craniata</taxon>
        <taxon>Vertebrata</taxon>
        <taxon>Euteleostomi</taxon>
        <taxon>Mammalia</taxon>
        <taxon>Eutheria</taxon>
        <taxon>Laurasiatheria</taxon>
        <taxon>Carnivora</taxon>
        <taxon>Caniformia</taxon>
        <taxon>Pinnipedia</taxon>
        <taxon>Otariidae</taxon>
        <taxon>Callorhinus</taxon>
    </lineage>
</organism>
<dbReference type="PROSITE" id="PS50835">
    <property type="entry name" value="IG_LIKE"/>
    <property type="match status" value="2"/>
</dbReference>
<evidence type="ECO:0000256" key="3">
    <source>
        <dbReference type="ARBA" id="ARBA00022729"/>
    </source>
</evidence>
<feature type="signal peptide" evidence="10">
    <location>
        <begin position="1"/>
        <end position="25"/>
    </location>
</feature>
<protein>
    <submittedName>
        <fullName evidence="13">Fc receptor-like protein 6 isoform X1</fullName>
    </submittedName>
</protein>
<dbReference type="SMART" id="SM00409">
    <property type="entry name" value="IG"/>
    <property type="match status" value="3"/>
</dbReference>
<keyword evidence="9" id="KW-1133">Transmembrane helix</keyword>
<feature type="domain" description="Ig-like" evidence="11">
    <location>
        <begin position="121"/>
        <end position="207"/>
    </location>
</feature>
<dbReference type="AlphaFoldDB" id="A0A3Q7N8Q2"/>
<evidence type="ECO:0000256" key="8">
    <source>
        <dbReference type="ARBA" id="ARBA00023319"/>
    </source>
</evidence>
<dbReference type="Proteomes" id="UP000286641">
    <property type="component" value="Unplaced"/>
</dbReference>
<keyword evidence="5 9" id="KW-0472">Membrane</keyword>
<reference key="1">
    <citation type="submission" date="2019-01" db="UniProtKB">
        <authorList>
            <consortium name="RefSeq"/>
        </authorList>
    </citation>
    <scope>IDENTIFICATION</scope>
</reference>
<evidence type="ECO:0000313" key="13">
    <source>
        <dbReference type="RefSeq" id="XP_025716470.1"/>
    </source>
</evidence>
<dbReference type="GO" id="GO:0007166">
    <property type="term" value="P:cell surface receptor signaling pathway"/>
    <property type="evidence" value="ECO:0007669"/>
    <property type="project" value="TreeGrafter"/>
</dbReference>
<proteinExistence type="predicted"/>
<keyword evidence="9" id="KW-0812">Transmembrane</keyword>
<accession>A0A3Q7N8Q2</accession>
<keyword evidence="6" id="KW-1015">Disulfide bond</keyword>
<evidence type="ECO:0000256" key="2">
    <source>
        <dbReference type="ARBA" id="ARBA00022475"/>
    </source>
</evidence>
<evidence type="ECO:0000256" key="10">
    <source>
        <dbReference type="SAM" id="SignalP"/>
    </source>
</evidence>
<feature type="chain" id="PRO_5018690488" evidence="10">
    <location>
        <begin position="26"/>
        <end position="471"/>
    </location>
</feature>
<dbReference type="GO" id="GO:0004888">
    <property type="term" value="F:transmembrane signaling receptor activity"/>
    <property type="evidence" value="ECO:0007669"/>
    <property type="project" value="TreeGrafter"/>
</dbReference>
<dbReference type="InterPro" id="IPR040878">
    <property type="entry name" value="IL-40-like_Ig"/>
</dbReference>
<dbReference type="SUPFAM" id="SSF48726">
    <property type="entry name" value="Immunoglobulin"/>
    <property type="match status" value="3"/>
</dbReference>
<dbReference type="InParanoid" id="A0A3Q7N8Q2"/>
<dbReference type="FunFam" id="2.60.40.10:FF:000651">
    <property type="entry name" value="Fc receptor like 1"/>
    <property type="match status" value="1"/>
</dbReference>
<evidence type="ECO:0000256" key="9">
    <source>
        <dbReference type="SAM" id="Phobius"/>
    </source>
</evidence>
<comment type="subcellular location">
    <subcellularLocation>
        <location evidence="1">Cell membrane</location>
    </subcellularLocation>
</comment>
<keyword evidence="2" id="KW-1003">Cell membrane</keyword>
<dbReference type="GeneID" id="112814922"/>